<dbReference type="SMART" id="SM00268">
    <property type="entry name" value="ACTIN"/>
    <property type="match status" value="1"/>
</dbReference>
<dbReference type="CDD" id="cd10206">
    <property type="entry name" value="ASKHA_NBD_Arp8-like"/>
    <property type="match status" value="1"/>
</dbReference>
<comment type="caution">
    <text evidence="3">The sequence shown here is derived from an EMBL/GenBank/DDBJ whole genome shotgun (WGS) entry which is preliminary data.</text>
</comment>
<evidence type="ECO:0000256" key="1">
    <source>
        <dbReference type="RuleBase" id="RU000487"/>
    </source>
</evidence>
<dbReference type="EMBL" id="RBNJ01003184">
    <property type="protein sequence ID" value="RUS31196.1"/>
    <property type="molecule type" value="Genomic_DNA"/>
</dbReference>
<organism evidence="3 4">
    <name type="scientific">Jimgerdemannia flammicorona</name>
    <dbReference type="NCBI Taxonomy" id="994334"/>
    <lineage>
        <taxon>Eukaryota</taxon>
        <taxon>Fungi</taxon>
        <taxon>Fungi incertae sedis</taxon>
        <taxon>Mucoromycota</taxon>
        <taxon>Mucoromycotina</taxon>
        <taxon>Endogonomycetes</taxon>
        <taxon>Endogonales</taxon>
        <taxon>Endogonaceae</taxon>
        <taxon>Jimgerdemannia</taxon>
    </lineage>
</organism>
<dbReference type="Gene3D" id="3.90.640.10">
    <property type="entry name" value="Actin, Chain A, domain 4"/>
    <property type="match status" value="2"/>
</dbReference>
<name>A0A433QN34_9FUNG</name>
<dbReference type="Pfam" id="PF00022">
    <property type="entry name" value="Actin"/>
    <property type="match status" value="1"/>
</dbReference>
<dbReference type="Proteomes" id="UP000274822">
    <property type="component" value="Unassembled WGS sequence"/>
</dbReference>
<protein>
    <submittedName>
        <fullName evidence="3">Uncharacterized protein</fullName>
    </submittedName>
</protein>
<feature type="compositionally biased region" description="Low complexity" evidence="2">
    <location>
        <begin position="373"/>
        <end position="385"/>
    </location>
</feature>
<evidence type="ECO:0000313" key="3">
    <source>
        <dbReference type="EMBL" id="RUS31196.1"/>
    </source>
</evidence>
<dbReference type="Gene3D" id="3.30.420.40">
    <property type="match status" value="2"/>
</dbReference>
<accession>A0A433QN34</accession>
<dbReference type="SUPFAM" id="SSF53067">
    <property type="entry name" value="Actin-like ATPase domain"/>
    <property type="match status" value="1"/>
</dbReference>
<evidence type="ECO:0000256" key="2">
    <source>
        <dbReference type="SAM" id="MobiDB-lite"/>
    </source>
</evidence>
<dbReference type="InterPro" id="IPR004000">
    <property type="entry name" value="Actin"/>
</dbReference>
<proteinExistence type="inferred from homology"/>
<feature type="region of interest" description="Disordered" evidence="2">
    <location>
        <begin position="371"/>
        <end position="390"/>
    </location>
</feature>
<dbReference type="PANTHER" id="PTHR11937">
    <property type="entry name" value="ACTIN"/>
    <property type="match status" value="1"/>
</dbReference>
<comment type="similarity">
    <text evidence="1">Belongs to the actin family.</text>
</comment>
<dbReference type="InterPro" id="IPR043129">
    <property type="entry name" value="ATPase_NBD"/>
</dbReference>
<reference evidence="3 4" key="1">
    <citation type="journal article" date="2018" name="New Phytol.">
        <title>Phylogenomics of Endogonaceae and evolution of mycorrhizas within Mucoromycota.</title>
        <authorList>
            <person name="Chang Y."/>
            <person name="Desiro A."/>
            <person name="Na H."/>
            <person name="Sandor L."/>
            <person name="Lipzen A."/>
            <person name="Clum A."/>
            <person name="Barry K."/>
            <person name="Grigoriev I.V."/>
            <person name="Martin F.M."/>
            <person name="Stajich J.E."/>
            <person name="Smith M.E."/>
            <person name="Bonito G."/>
            <person name="Spatafora J.W."/>
        </authorList>
    </citation>
    <scope>NUCLEOTIDE SEQUENCE [LARGE SCALE GENOMIC DNA]</scope>
    <source>
        <strain evidence="3 4">AD002</strain>
    </source>
</reference>
<dbReference type="AlphaFoldDB" id="A0A433QN34"/>
<gene>
    <name evidence="3" type="ORF">BC938DRAFT_478276</name>
</gene>
<evidence type="ECO:0000313" key="4">
    <source>
        <dbReference type="Proteomes" id="UP000274822"/>
    </source>
</evidence>
<keyword evidence="4" id="KW-1185">Reference proteome</keyword>
<sequence length="538" mass="59036">MAILRTLEHELKHRMKLAKRRPVANARAQVTSFNASVHPENIPDHNDPYKVEWTDVGTNGETGPGFLIGQKVRDEILQSSMGGTNIVNVALCLPSSALTRYRLLYPLRHGSFNTQDYDSLREVLGDLETIWTEAIKEELGIEKDDRCREVPLGFASRNRTRPVSNSPLFWESSCATFGAGISVACVVDIGAQKTSIACVEDGMVYLNYGGDDITTFFTALLLRNRFPYGDIDLARAYDWRLAEELKEKFCTMNEAEISVQVYDFYTRVPDKATKKYQLKVYDEVILAPMCLFFPIVIDFARKLGSRKDWTSANVTDDALDDGTVGATNAFPLLPIASSTKSKASTPAPLTFSPSSRPTLPTIPSSQIPVAFLTPATPQPDTADTPVSTPAPSAVEMPVQLPAATQVFPQADTASSHVDATSTPLDIAVAQSIQEAAGSSEEKIRKFYSSIILVGGGGSVSGFERMLEDRIATTALAQSVGIDRADVLPAPREMDPRLLVWKGASVLSKLDTASEMWIGKKEWDEVGVRCLKDRVLFVW</sequence>